<accession>A0A0W7YS87</accession>
<evidence type="ECO:0000313" key="1">
    <source>
        <dbReference type="EMBL" id="KUF37928.1"/>
    </source>
</evidence>
<keyword evidence="2" id="KW-1185">Reference proteome</keyword>
<dbReference type="Proteomes" id="UP000053300">
    <property type="component" value="Unassembled WGS sequence"/>
</dbReference>
<dbReference type="AlphaFoldDB" id="A0A0W7YS87"/>
<organism evidence="1 2">
    <name type="scientific">Comamonas kerstersii</name>
    <dbReference type="NCBI Taxonomy" id="225992"/>
    <lineage>
        <taxon>Bacteria</taxon>
        <taxon>Pseudomonadati</taxon>
        <taxon>Pseudomonadota</taxon>
        <taxon>Betaproteobacteria</taxon>
        <taxon>Burkholderiales</taxon>
        <taxon>Comamonadaceae</taxon>
        <taxon>Comamonas</taxon>
    </lineage>
</organism>
<comment type="caution">
    <text evidence="1">The sequence shown here is derived from an EMBL/GenBank/DDBJ whole genome shotgun (WGS) entry which is preliminary data.</text>
</comment>
<gene>
    <name evidence="1" type="ORF">AS359_04225</name>
</gene>
<dbReference type="EMBL" id="LPXH01000041">
    <property type="protein sequence ID" value="KUF37928.1"/>
    <property type="molecule type" value="Genomic_DNA"/>
</dbReference>
<evidence type="ECO:0000313" key="2">
    <source>
        <dbReference type="Proteomes" id="UP000053300"/>
    </source>
</evidence>
<protein>
    <submittedName>
        <fullName evidence="1">Uncharacterized protein</fullName>
    </submittedName>
</protein>
<dbReference type="RefSeq" id="WP_058880552.1">
    <property type="nucleotide sequence ID" value="NZ_LPXH01000041.1"/>
</dbReference>
<name>A0A0W7YS87_9BURK</name>
<reference evidence="1 2" key="1">
    <citation type="submission" date="2015-12" db="EMBL/GenBank/DDBJ databases">
        <title>Complete genome sequence of a multi-drug resistant strain Acidovorax sp. 12322-1.</title>
        <authorList>
            <person name="Ming D."/>
            <person name="Wang M."/>
            <person name="Hu S."/>
            <person name="Zhou Y."/>
            <person name="Jiang T."/>
        </authorList>
    </citation>
    <scope>NUCLEOTIDE SEQUENCE [LARGE SCALE GENOMIC DNA]</scope>
    <source>
        <strain evidence="1 2">12322-1</strain>
    </source>
</reference>
<sequence length="389" mass="40250">MASPVDTSVKFTHARLPGALEFGSGAGAMISLLDAFLVNGYALKSVDSGVIADGICTLTFSSGVGPYMKDTVIAVAGATPAALNGEQKLTAATENSVSFATDLPDGTVTGTVTFKCAPCGWEKVYSKTNVAVYRPTDIRSSRFYLRVDHADASYARVMMYEAMTSVDSGTNGIPTAAVVSGGYYWHCGARAGKDFMLFGDGAALLPVLHPSQRVIDLEANGMGAYFAGDIVSYRSGDVAPGVLTGSPSSSHVYYGSLFSSYGSTHQSMLRSVSGFGRGLTAEILGGWRNSVSGGSSQPLGPVLLSADAKARYAPVLISNGGSFANTGVRGEFAGALACINTGAIDALGGVRRVVEVEHGDFKRYMTVPVSESSGAASGLGFIDITGPWR</sequence>
<proteinExistence type="predicted"/>